<accession>A0A1I7HWG5</accession>
<keyword evidence="3" id="KW-1185">Reference proteome</keyword>
<protein>
    <submittedName>
        <fullName evidence="2">LETM1-like protein</fullName>
    </submittedName>
</protein>
<feature type="domain" description="Letm1 RBD" evidence="1">
    <location>
        <begin position="341"/>
        <end position="393"/>
    </location>
</feature>
<name>A0A1I7HWG5_9FLAO</name>
<evidence type="ECO:0000259" key="1">
    <source>
        <dbReference type="Pfam" id="PF07766"/>
    </source>
</evidence>
<evidence type="ECO:0000313" key="2">
    <source>
        <dbReference type="EMBL" id="SFU64981.1"/>
    </source>
</evidence>
<dbReference type="STRING" id="1224947.SAMN05216480_11183"/>
<dbReference type="GO" id="GO:0043022">
    <property type="term" value="F:ribosome binding"/>
    <property type="evidence" value="ECO:0007669"/>
    <property type="project" value="InterPro"/>
</dbReference>
<dbReference type="OrthoDB" id="1421172at2"/>
<dbReference type="NCBIfam" id="NF040639">
    <property type="entry name" value="LETM1_rel_film"/>
    <property type="match status" value="1"/>
</dbReference>
<reference evidence="2 3" key="1">
    <citation type="submission" date="2016-10" db="EMBL/GenBank/DDBJ databases">
        <authorList>
            <person name="de Groot N.N."/>
        </authorList>
    </citation>
    <scope>NUCLEOTIDE SEQUENCE [LARGE SCALE GENOMIC DNA]</scope>
    <source>
        <strain evidence="2 3">CGMCC 1.12333</strain>
    </source>
</reference>
<proteinExistence type="predicted"/>
<gene>
    <name evidence="2" type="ORF">SAMN05216480_11183</name>
</gene>
<organism evidence="2 3">
    <name type="scientific">Pustulibacterium marinum</name>
    <dbReference type="NCBI Taxonomy" id="1224947"/>
    <lineage>
        <taxon>Bacteria</taxon>
        <taxon>Pseudomonadati</taxon>
        <taxon>Bacteroidota</taxon>
        <taxon>Flavobacteriia</taxon>
        <taxon>Flavobacteriales</taxon>
        <taxon>Flavobacteriaceae</taxon>
        <taxon>Pustulibacterium</taxon>
    </lineage>
</organism>
<dbReference type="EMBL" id="FPBK01000011">
    <property type="protein sequence ID" value="SFU64981.1"/>
    <property type="molecule type" value="Genomic_DNA"/>
</dbReference>
<evidence type="ECO:0000313" key="3">
    <source>
        <dbReference type="Proteomes" id="UP000199138"/>
    </source>
</evidence>
<dbReference type="Pfam" id="PF07766">
    <property type="entry name" value="LETM1_RBD"/>
    <property type="match status" value="1"/>
</dbReference>
<dbReference type="Proteomes" id="UP000199138">
    <property type="component" value="Unassembled WGS sequence"/>
</dbReference>
<dbReference type="AlphaFoldDB" id="A0A1I7HWG5"/>
<sequence>MNPSSSGWISKFFSINKTEFPEKENSLLTHYHALKSCGFIYGTSVHCVYNRFENLKLTSEEITKINLLSALVNSFFDKFPNGDEKKFVELCITFYENYKEEKFNIFKDLFSGKKSASQLEKIIANRIQFDSNIITKNFSNILTNTLLFIDVLAFQNFLKDEKQNSIAYTKNLETVVETVVIASIKTKEEKSKYDKQLLKLFEASLRYHEEEQSIEKTYQEHIQFLKTELEKQYLLDITCMTVWDDKNLELAEIDYIKKLAVDLDVANETVNEAILKVYDFFDAHKEELPYLSDPNPVKNFYDNSSQMVMNLITRNSKRLLLELSQSKELVILLSQSTARDLNKGEKQKVKEQLLDICKSIPSLAIFILPGGSVLLPLLIKFIPKLLPSAFDDNRIR</sequence>
<dbReference type="InterPro" id="IPR033122">
    <property type="entry name" value="LETM1-like_RBD"/>
</dbReference>